<dbReference type="AlphaFoldDB" id="T1CN23"/>
<comment type="caution">
    <text evidence="2">The sequence shown here is derived from an EMBL/GenBank/DDBJ whole genome shotgun (WGS) entry which is preliminary data.</text>
</comment>
<dbReference type="EMBL" id="AUZX01004783">
    <property type="protein sequence ID" value="EQD69864.1"/>
    <property type="molecule type" value="Genomic_DNA"/>
</dbReference>
<evidence type="ECO:0000259" key="1">
    <source>
        <dbReference type="Pfam" id="PF15515"/>
    </source>
</evidence>
<dbReference type="InterPro" id="IPR043005">
    <property type="entry name" value="MvaI_BcnI_rec"/>
</dbReference>
<gene>
    <name evidence="2" type="ORF">B1A_06598</name>
</gene>
<reference evidence="2" key="2">
    <citation type="journal article" date="2014" name="ISME J.">
        <title>Microbial stratification in low pH oxic and suboxic macroscopic growths along an acid mine drainage.</title>
        <authorList>
            <person name="Mendez-Garcia C."/>
            <person name="Mesa V."/>
            <person name="Sprenger R.R."/>
            <person name="Richter M."/>
            <person name="Diez M.S."/>
            <person name="Solano J."/>
            <person name="Bargiela R."/>
            <person name="Golyshina O.V."/>
            <person name="Manteca A."/>
            <person name="Ramos J.L."/>
            <person name="Gallego J.R."/>
            <person name="Llorente I."/>
            <person name="Martins Dos Santos V.A."/>
            <person name="Jensen O.N."/>
            <person name="Pelaez A.I."/>
            <person name="Sanchez J."/>
            <person name="Ferrer M."/>
        </authorList>
    </citation>
    <scope>NUCLEOTIDE SEQUENCE</scope>
</reference>
<reference evidence="2" key="1">
    <citation type="submission" date="2013-08" db="EMBL/GenBank/DDBJ databases">
        <authorList>
            <person name="Mendez C."/>
            <person name="Richter M."/>
            <person name="Ferrer M."/>
            <person name="Sanchez J."/>
        </authorList>
    </citation>
    <scope>NUCLEOTIDE SEQUENCE</scope>
</reference>
<protein>
    <recommendedName>
        <fullName evidence="1">MvaI/BcnI restriction endonuclease domain-containing protein</fullName>
    </recommendedName>
</protein>
<dbReference type="InterPro" id="IPR029127">
    <property type="entry name" value="MvaI_BcnI"/>
</dbReference>
<name>T1CN23_9ZZZZ</name>
<evidence type="ECO:0000313" key="2">
    <source>
        <dbReference type="EMBL" id="EQD69864.1"/>
    </source>
</evidence>
<dbReference type="Pfam" id="PF15515">
    <property type="entry name" value="MvaI_BcnI"/>
    <property type="match status" value="1"/>
</dbReference>
<feature type="domain" description="MvaI/BcnI restriction endonuclease" evidence="1">
    <location>
        <begin position="3"/>
        <end position="211"/>
    </location>
</feature>
<sequence length="226" mass="25058">MSVNGYSLPDFRGWEVKARQVPNADRPGASVVTLFTPEPTIGIYTTEGVVEFIRRYGYADTRGRNDRLNFGGIYRANKPAHHRTGLRLVLDGFNAGTGKYSSTGAIQLLDKKDIVAAAWPFAKLMDHWKVKHAHAAFVPSQASKTGERQYRYGRSILLGEGAEFSRFLRAVHEGKVYYDPGIKLEGISTGKPKPKKRSQFRVGSKDLTALYESCRIVDACSEGGTQ</sequence>
<dbReference type="Gene3D" id="3.30.70.3570">
    <property type="entry name" value="MvaI/BcnI restriction endonuclease, recognition domain"/>
    <property type="match status" value="1"/>
</dbReference>
<proteinExistence type="predicted"/>
<dbReference type="Gene3D" id="3.40.210.20">
    <property type="entry name" value="MvaI/BcnI restriction endonuclease, catalytic domain"/>
    <property type="match status" value="1"/>
</dbReference>
<dbReference type="InterPro" id="IPR043004">
    <property type="entry name" value="MvaI_BcnI_cat"/>
</dbReference>
<accession>T1CN23</accession>
<organism evidence="2">
    <name type="scientific">mine drainage metagenome</name>
    <dbReference type="NCBI Taxonomy" id="410659"/>
    <lineage>
        <taxon>unclassified sequences</taxon>
        <taxon>metagenomes</taxon>
        <taxon>ecological metagenomes</taxon>
    </lineage>
</organism>